<dbReference type="EMBL" id="QLTW01000394">
    <property type="protein sequence ID" value="MBT9146227.1"/>
    <property type="molecule type" value="Genomic_DNA"/>
</dbReference>
<comment type="caution">
    <text evidence="1">The sequence shown here is derived from an EMBL/GenBank/DDBJ whole genome shotgun (WGS) entry which is preliminary data.</text>
</comment>
<protein>
    <submittedName>
        <fullName evidence="1">Uncharacterized protein</fullName>
    </submittedName>
</protein>
<evidence type="ECO:0000313" key="1">
    <source>
        <dbReference type="EMBL" id="MBT9146227.1"/>
    </source>
</evidence>
<proteinExistence type="predicted"/>
<dbReference type="AlphaFoldDB" id="A0A9E2BJ77"/>
<gene>
    <name evidence="1" type="ORF">DDT42_02109</name>
</gene>
<dbReference type="Proteomes" id="UP000811545">
    <property type="component" value="Unassembled WGS sequence"/>
</dbReference>
<evidence type="ECO:0000313" key="2">
    <source>
        <dbReference type="Proteomes" id="UP000811545"/>
    </source>
</evidence>
<reference evidence="1 2" key="1">
    <citation type="journal article" date="2021" name="bioRxiv">
        <title>Unique metabolic strategies in Hadean analogues reveal hints for primordial physiology.</title>
        <authorList>
            <person name="Nobu M.K."/>
            <person name="Nakai R."/>
            <person name="Tamazawa S."/>
            <person name="Mori H."/>
            <person name="Toyoda A."/>
            <person name="Ijiri A."/>
            <person name="Suzuki S."/>
            <person name="Kurokawa K."/>
            <person name="Kamagata Y."/>
            <person name="Tamaki H."/>
        </authorList>
    </citation>
    <scope>NUCLEOTIDE SEQUENCE [LARGE SCALE GENOMIC DNA]</scope>
    <source>
        <strain evidence="1">BS525</strain>
    </source>
</reference>
<sequence>MVGVLGSLEAIVKFPVWFPTETRLALTMSEVVPPTLILDDGLVTNSKSVVLLRVAVKPFNAPSPKFEIKIVESEVKLVS</sequence>
<accession>A0A9E2BJ77</accession>
<organism evidence="1 2">
    <name type="scientific">Psychracetigena formicireducens</name>
    <dbReference type="NCBI Taxonomy" id="2986056"/>
    <lineage>
        <taxon>Bacteria</taxon>
        <taxon>Bacillati</taxon>
        <taxon>Candidatus Lithacetigenota</taxon>
        <taxon>Candidatus Psychracetigena</taxon>
    </lineage>
</organism>
<name>A0A9E2BJ77_PSYF1</name>